<comment type="caution">
    <text evidence="2">The sequence shown here is derived from an EMBL/GenBank/DDBJ whole genome shotgun (WGS) entry which is preliminary data.</text>
</comment>
<evidence type="ECO:0000256" key="1">
    <source>
        <dbReference type="SAM" id="SignalP"/>
    </source>
</evidence>
<feature type="signal peptide" evidence="1">
    <location>
        <begin position="1"/>
        <end position="20"/>
    </location>
</feature>
<proteinExistence type="predicted"/>
<dbReference type="EMBL" id="BJYI01000003">
    <property type="protein sequence ID" value="GEN70897.1"/>
    <property type="molecule type" value="Genomic_DNA"/>
</dbReference>
<dbReference type="Proteomes" id="UP000321150">
    <property type="component" value="Unassembled WGS sequence"/>
</dbReference>
<evidence type="ECO:0008006" key="4">
    <source>
        <dbReference type="Google" id="ProtNLM"/>
    </source>
</evidence>
<evidence type="ECO:0000313" key="3">
    <source>
        <dbReference type="Proteomes" id="UP000321150"/>
    </source>
</evidence>
<accession>A0A511Y6S2</accession>
<evidence type="ECO:0000313" key="2">
    <source>
        <dbReference type="EMBL" id="GEN70897.1"/>
    </source>
</evidence>
<reference evidence="2 3" key="1">
    <citation type="submission" date="2019-07" db="EMBL/GenBank/DDBJ databases">
        <title>Whole genome shotgun sequence of Chryseobacterium lathyri NBRC 105250.</title>
        <authorList>
            <person name="Hosoyama A."/>
            <person name="Uohara A."/>
            <person name="Ohji S."/>
            <person name="Ichikawa N."/>
        </authorList>
    </citation>
    <scope>NUCLEOTIDE SEQUENCE [LARGE SCALE GENOMIC DNA]</scope>
    <source>
        <strain evidence="2 3">NBRC 105250</strain>
    </source>
</reference>
<gene>
    <name evidence="2" type="ORF">CLA01_09690</name>
</gene>
<feature type="chain" id="PRO_5021960503" description="C1q domain-containing protein" evidence="1">
    <location>
        <begin position="21"/>
        <end position="259"/>
    </location>
</feature>
<sequence>MKTKLLFLIAMTASSVSLFSQVGINTTTPNPSSILDIVSTNKGLLIPRVSLTGNTDVTTIPNPANGLLVYNLVDAGGASPVKKDNFYKFNTTVNKWQLVLDETSLPLLAPAVFRLETSMSDFLNGQGAASSVVIPMTMLSNKITGLSYDSTTSTITFPAGTYKMEFVYEGDHNAAGCTISSYLVDFPDGAGTAYNRIHTTAAHNQGGSSNHGGVVTYTTTVPAGRTWTIKFGRGQSGNCSGLGGTLRAKSTELLIFRMD</sequence>
<name>A0A511Y6S2_9FLAO</name>
<protein>
    <recommendedName>
        <fullName evidence="4">C1q domain-containing protein</fullName>
    </recommendedName>
</protein>
<organism evidence="2 3">
    <name type="scientific">Chryseobacterium lathyri</name>
    <dbReference type="NCBI Taxonomy" id="395933"/>
    <lineage>
        <taxon>Bacteria</taxon>
        <taxon>Pseudomonadati</taxon>
        <taxon>Bacteroidota</taxon>
        <taxon>Flavobacteriia</taxon>
        <taxon>Flavobacteriales</taxon>
        <taxon>Weeksellaceae</taxon>
        <taxon>Chryseobacterium group</taxon>
        <taxon>Chryseobacterium</taxon>
    </lineage>
</organism>
<dbReference type="AlphaFoldDB" id="A0A511Y6S2"/>
<keyword evidence="1" id="KW-0732">Signal</keyword>